<dbReference type="Proteomes" id="UP000827976">
    <property type="component" value="Chromosome 16"/>
</dbReference>
<reference evidence="2" key="1">
    <citation type="journal article" date="2022" name="Nat. Commun.">
        <title>Chromosome evolution and the genetic basis of agronomically important traits in greater yam.</title>
        <authorList>
            <person name="Bredeson J.V."/>
            <person name="Lyons J.B."/>
            <person name="Oniyinde I.O."/>
            <person name="Okereke N.R."/>
            <person name="Kolade O."/>
            <person name="Nnabue I."/>
            <person name="Nwadili C.O."/>
            <person name="Hribova E."/>
            <person name="Parker M."/>
            <person name="Nwogha J."/>
            <person name="Shu S."/>
            <person name="Carlson J."/>
            <person name="Kariba R."/>
            <person name="Muthemba S."/>
            <person name="Knop K."/>
            <person name="Barton G.J."/>
            <person name="Sherwood A.V."/>
            <person name="Lopez-Montes A."/>
            <person name="Asiedu R."/>
            <person name="Jamnadass R."/>
            <person name="Muchugi A."/>
            <person name="Goodstein D."/>
            <person name="Egesi C.N."/>
            <person name="Featherston J."/>
            <person name="Asfaw A."/>
            <person name="Simpson G.G."/>
            <person name="Dolezel J."/>
            <person name="Hendre P.S."/>
            <person name="Van Deynze A."/>
            <person name="Kumar P.L."/>
            <person name="Obidiegwu J.E."/>
            <person name="Bhattacharjee R."/>
            <person name="Rokhsar D.S."/>
        </authorList>
    </citation>
    <scope>NUCLEOTIDE SEQUENCE [LARGE SCALE GENOMIC DNA]</scope>
    <source>
        <strain evidence="2">cv. TDa95/00328</strain>
    </source>
</reference>
<name>A0ACB7UF95_DIOAL</name>
<accession>A0ACB7UF95</accession>
<evidence type="ECO:0000313" key="1">
    <source>
        <dbReference type="EMBL" id="KAH7658961.1"/>
    </source>
</evidence>
<keyword evidence="2" id="KW-1185">Reference proteome</keyword>
<evidence type="ECO:0000313" key="2">
    <source>
        <dbReference type="Proteomes" id="UP000827976"/>
    </source>
</evidence>
<keyword evidence="1" id="KW-0560">Oxidoreductase</keyword>
<dbReference type="EC" id="1.15.1.1" evidence="1"/>
<comment type="caution">
    <text evidence="1">The sequence shown here is derived from an EMBL/GenBank/DDBJ whole genome shotgun (WGS) entry which is preliminary data.</text>
</comment>
<sequence>MQEAVYSSSCSALTPHSFMRPRPRPRPFMSPNSKPKAKLIRRDCGPSSSYKKKKVLCQIELKPPPYPTNALEPYISRESLEYHWSRHHRGHVHSLNKQIAGTDLDDMPLEDIILASYNKGHFLPSFNHAAQIWNHDFFWQSMKPGGGGRPSGQLLQLIERDFGSLERMLMELKAAASTQFGSGWAWLVYKANKLDVGNAVNPLPSEKDNKLVVAKTPNAVNPLVWDYSVNACLKLLLIIKLVQQHAYYLDYEHRRVDYVSTFLEKLVSWEAVSSRLEMAMQRAAKRAREEKKRMEEDDMIIGDKQATEVYLNSDEDSETE</sequence>
<dbReference type="EMBL" id="CM037026">
    <property type="protein sequence ID" value="KAH7658961.1"/>
    <property type="molecule type" value="Genomic_DNA"/>
</dbReference>
<organism evidence="1 2">
    <name type="scientific">Dioscorea alata</name>
    <name type="common">Purple yam</name>
    <dbReference type="NCBI Taxonomy" id="55571"/>
    <lineage>
        <taxon>Eukaryota</taxon>
        <taxon>Viridiplantae</taxon>
        <taxon>Streptophyta</taxon>
        <taxon>Embryophyta</taxon>
        <taxon>Tracheophyta</taxon>
        <taxon>Spermatophyta</taxon>
        <taxon>Magnoliopsida</taxon>
        <taxon>Liliopsida</taxon>
        <taxon>Dioscoreales</taxon>
        <taxon>Dioscoreaceae</taxon>
        <taxon>Dioscorea</taxon>
    </lineage>
</organism>
<gene>
    <name evidence="1" type="ORF">IHE45_16G001500</name>
</gene>
<proteinExistence type="predicted"/>
<protein>
    <submittedName>
        <fullName evidence="1">Superoxide dismutase protein</fullName>
        <ecNumber evidence="1">1.15.1.1</ecNumber>
    </submittedName>
</protein>